<dbReference type="EMBL" id="CP136864">
    <property type="protein sequence ID" value="WOJ94651.1"/>
    <property type="molecule type" value="Genomic_DNA"/>
</dbReference>
<dbReference type="Proteomes" id="UP001626537">
    <property type="component" value="Chromosome"/>
</dbReference>
<dbReference type="InterPro" id="IPR014710">
    <property type="entry name" value="RmlC-like_jellyroll"/>
</dbReference>
<name>A0ABZ0I982_9GAMM</name>
<dbReference type="InterPro" id="IPR011051">
    <property type="entry name" value="RmlC_Cupin_sf"/>
</dbReference>
<protein>
    <recommendedName>
        <fullName evidence="4">Cupin domain-containing protein</fullName>
    </recommendedName>
</protein>
<evidence type="ECO:0000313" key="2">
    <source>
        <dbReference type="EMBL" id="WOJ94651.1"/>
    </source>
</evidence>
<dbReference type="SUPFAM" id="SSF51182">
    <property type="entry name" value="RmlC-like cupins"/>
    <property type="match status" value="1"/>
</dbReference>
<evidence type="ECO:0000256" key="1">
    <source>
        <dbReference type="SAM" id="SignalP"/>
    </source>
</evidence>
<reference evidence="2 3" key="1">
    <citation type="submission" date="2023-10" db="EMBL/GenBank/DDBJ databases">
        <title>Two novel species belonging to the OM43/NOR5 clade.</title>
        <authorList>
            <person name="Park M."/>
        </authorList>
    </citation>
    <scope>NUCLEOTIDE SEQUENCE [LARGE SCALE GENOMIC DNA]</scope>
    <source>
        <strain evidence="2 3">IMCC43200</strain>
    </source>
</reference>
<proteinExistence type="predicted"/>
<dbReference type="Gene3D" id="2.60.120.10">
    <property type="entry name" value="Jelly Rolls"/>
    <property type="match status" value="1"/>
</dbReference>
<keyword evidence="1" id="KW-0732">Signal</keyword>
<gene>
    <name evidence="2" type="ORF">R0135_05665</name>
</gene>
<dbReference type="RefSeq" id="WP_407349288.1">
    <property type="nucleotide sequence ID" value="NZ_CP136864.1"/>
</dbReference>
<feature type="signal peptide" evidence="1">
    <location>
        <begin position="1"/>
        <end position="27"/>
    </location>
</feature>
<keyword evidence="3" id="KW-1185">Reference proteome</keyword>
<evidence type="ECO:0000313" key="3">
    <source>
        <dbReference type="Proteomes" id="UP001626537"/>
    </source>
</evidence>
<evidence type="ECO:0008006" key="4">
    <source>
        <dbReference type="Google" id="ProtNLM"/>
    </source>
</evidence>
<sequence length="146" mass="15811">MLSTLSTLSALSALRAGLLMLPLVTLAEDLPDPLAAGWEGKSVCECLHRDEQLRILRCSFPPGIGHERHFHPPHVGYVLEGGRMKITDALGTRVQDIPSAITFANPEGIEWHEAVNVGDQTARYLMIEAAADGEAALSCQSDKTDH</sequence>
<accession>A0ABZ0I982</accession>
<organism evidence="2 3">
    <name type="scientific">Congregibacter variabilis</name>
    <dbReference type="NCBI Taxonomy" id="3081200"/>
    <lineage>
        <taxon>Bacteria</taxon>
        <taxon>Pseudomonadati</taxon>
        <taxon>Pseudomonadota</taxon>
        <taxon>Gammaproteobacteria</taxon>
        <taxon>Cellvibrionales</taxon>
        <taxon>Halieaceae</taxon>
        <taxon>Congregibacter</taxon>
    </lineage>
</organism>
<feature type="chain" id="PRO_5047195760" description="Cupin domain-containing protein" evidence="1">
    <location>
        <begin position="28"/>
        <end position="146"/>
    </location>
</feature>